<dbReference type="OrthoDB" id="3800738at2759"/>
<organism evidence="1 2">
    <name type="scientific">Metarhizium rileyi (strain RCEF 4871)</name>
    <name type="common">Nomuraea rileyi</name>
    <dbReference type="NCBI Taxonomy" id="1649241"/>
    <lineage>
        <taxon>Eukaryota</taxon>
        <taxon>Fungi</taxon>
        <taxon>Dikarya</taxon>
        <taxon>Ascomycota</taxon>
        <taxon>Pezizomycotina</taxon>
        <taxon>Sordariomycetes</taxon>
        <taxon>Hypocreomycetidae</taxon>
        <taxon>Hypocreales</taxon>
        <taxon>Clavicipitaceae</taxon>
        <taxon>Metarhizium</taxon>
    </lineage>
</organism>
<reference evidence="1 2" key="1">
    <citation type="journal article" date="2016" name="Genome Biol. Evol.">
        <title>Divergent and convergent evolution of fungal pathogenicity.</title>
        <authorList>
            <person name="Shang Y."/>
            <person name="Xiao G."/>
            <person name="Zheng P."/>
            <person name="Cen K."/>
            <person name="Zhan S."/>
            <person name="Wang C."/>
        </authorList>
    </citation>
    <scope>NUCLEOTIDE SEQUENCE [LARGE SCALE GENOMIC DNA]</scope>
    <source>
        <strain evidence="1 2">RCEF 4871</strain>
    </source>
</reference>
<dbReference type="OMA" id="EKFGRCF"/>
<protein>
    <submittedName>
        <fullName evidence="1">F-box domain protein</fullName>
    </submittedName>
</protein>
<gene>
    <name evidence="1" type="ORF">NOR_06239</name>
</gene>
<evidence type="ECO:0000313" key="1">
    <source>
        <dbReference type="EMBL" id="OAA39401.1"/>
    </source>
</evidence>
<sequence>MDHPLLIPELLEIVLVHLDMTTLLVAVQRVCKMWHQTISHSPALQQKLFFRPIAASELSAFRTMIGDEADAACALWPGQETSELDTTYGDVAEAACGPRPGQGTSKLVVNPLLVAKFGACFFNYGPSYGHFKRPDCFYTLPWSPNHSKLVPMETYGCYAARYRLESVGPLDEEAARLEAKCRARFTTRGASWRRMVVSQPPPPSIAYLEYHRDWSQLETIGTASVPPLTGEDVRMGQLYDMLQYGAAHHDTYSYFFRVLLEYPQAPSLSLESKRRIEEALRETSLLVEVYPQTDIVPWLGREPAIAADFDSAFRCDDFFHLDFHIERFGPSHRESGGMHHHYVHPNGYKWSDPRLKEWTPDLAE</sequence>
<dbReference type="EMBL" id="AZHC01000022">
    <property type="protein sequence ID" value="OAA39401.1"/>
    <property type="molecule type" value="Genomic_DNA"/>
</dbReference>
<dbReference type="SUPFAM" id="SSF81383">
    <property type="entry name" value="F-box domain"/>
    <property type="match status" value="1"/>
</dbReference>
<name>A0A167AWL2_METRR</name>
<proteinExistence type="predicted"/>
<keyword evidence="2" id="KW-1185">Reference proteome</keyword>
<dbReference type="Proteomes" id="UP000243498">
    <property type="component" value="Unassembled WGS sequence"/>
</dbReference>
<comment type="caution">
    <text evidence="1">The sequence shown here is derived from an EMBL/GenBank/DDBJ whole genome shotgun (WGS) entry which is preliminary data.</text>
</comment>
<dbReference type="AlphaFoldDB" id="A0A167AWL2"/>
<dbReference type="InterPro" id="IPR036047">
    <property type="entry name" value="F-box-like_dom_sf"/>
</dbReference>
<evidence type="ECO:0000313" key="2">
    <source>
        <dbReference type="Proteomes" id="UP000243498"/>
    </source>
</evidence>
<dbReference type="STRING" id="1081105.A0A167AWL2"/>
<accession>A0A167AWL2</accession>